<feature type="transmembrane region" description="Helical" evidence="3">
    <location>
        <begin position="407"/>
        <end position="427"/>
    </location>
</feature>
<dbReference type="EMBL" id="CAJJDM010000081">
    <property type="protein sequence ID" value="CAD8087117.1"/>
    <property type="molecule type" value="Genomic_DNA"/>
</dbReference>
<dbReference type="Pfam" id="PF04258">
    <property type="entry name" value="Peptidase_A22B"/>
    <property type="match status" value="1"/>
</dbReference>
<feature type="transmembrane region" description="Helical" evidence="3">
    <location>
        <begin position="214"/>
        <end position="238"/>
    </location>
</feature>
<feature type="transmembrane region" description="Helical" evidence="3">
    <location>
        <begin position="301"/>
        <end position="318"/>
    </location>
</feature>
<evidence type="ECO:0000256" key="1">
    <source>
        <dbReference type="ARBA" id="ARBA00004477"/>
    </source>
</evidence>
<evidence type="ECO:0000313" key="5">
    <source>
        <dbReference type="Proteomes" id="UP000688137"/>
    </source>
</evidence>
<evidence type="ECO:0000256" key="2">
    <source>
        <dbReference type="ARBA" id="ARBA00022824"/>
    </source>
</evidence>
<dbReference type="Proteomes" id="UP000688137">
    <property type="component" value="Unassembled WGS sequence"/>
</dbReference>
<feature type="transmembrane region" description="Helical" evidence="3">
    <location>
        <begin position="380"/>
        <end position="400"/>
    </location>
</feature>
<name>A0A8S1N1J2_PARPR</name>
<gene>
    <name evidence="4" type="ORF">PPRIM_AZ9-3.1.T0780038</name>
</gene>
<dbReference type="GO" id="GO:0098554">
    <property type="term" value="C:cytoplasmic side of endoplasmic reticulum membrane"/>
    <property type="evidence" value="ECO:0007669"/>
    <property type="project" value="TreeGrafter"/>
</dbReference>
<evidence type="ECO:0000256" key="3">
    <source>
        <dbReference type="SAM" id="Phobius"/>
    </source>
</evidence>
<dbReference type="InterPro" id="IPR007369">
    <property type="entry name" value="Peptidase_A22B_SPP"/>
</dbReference>
<dbReference type="PANTHER" id="PTHR12174:SF23">
    <property type="entry name" value="MINOR HISTOCOMPATIBILITY ANTIGEN H13"/>
    <property type="match status" value="1"/>
</dbReference>
<evidence type="ECO:0000313" key="4">
    <source>
        <dbReference type="EMBL" id="CAD8087117.1"/>
    </source>
</evidence>
<dbReference type="AlphaFoldDB" id="A0A8S1N1J2"/>
<keyword evidence="2" id="KW-0256">Endoplasmic reticulum</keyword>
<feature type="transmembrane region" description="Helical" evidence="3">
    <location>
        <begin position="325"/>
        <end position="346"/>
    </location>
</feature>
<keyword evidence="3" id="KW-1133">Transmembrane helix</keyword>
<dbReference type="OMA" id="DKNCAWI"/>
<reference evidence="4" key="1">
    <citation type="submission" date="2021-01" db="EMBL/GenBank/DDBJ databases">
        <authorList>
            <consortium name="Genoscope - CEA"/>
            <person name="William W."/>
        </authorList>
    </citation>
    <scope>NUCLEOTIDE SEQUENCE</scope>
</reference>
<dbReference type="GO" id="GO:0042500">
    <property type="term" value="F:aspartic endopeptidase activity, intramembrane cleaving"/>
    <property type="evidence" value="ECO:0007669"/>
    <property type="project" value="InterPro"/>
</dbReference>
<feature type="transmembrane region" description="Helical" evidence="3">
    <location>
        <begin position="175"/>
        <end position="194"/>
    </location>
</feature>
<organism evidence="4 5">
    <name type="scientific">Paramecium primaurelia</name>
    <dbReference type="NCBI Taxonomy" id="5886"/>
    <lineage>
        <taxon>Eukaryota</taxon>
        <taxon>Sar</taxon>
        <taxon>Alveolata</taxon>
        <taxon>Ciliophora</taxon>
        <taxon>Intramacronucleata</taxon>
        <taxon>Oligohymenophorea</taxon>
        <taxon>Peniculida</taxon>
        <taxon>Parameciidae</taxon>
        <taxon>Paramecium</taxon>
    </lineage>
</organism>
<comment type="caution">
    <text evidence="4">The sequence shown here is derived from an EMBL/GenBank/DDBJ whole genome shotgun (WGS) entry which is preliminary data.</text>
</comment>
<keyword evidence="3" id="KW-0812">Transmembrane</keyword>
<sequence length="506" mass="58287">MQILLLYLPLLILGQNVKIFIKEDYDEYLVYEDNEVQFEFLRKNLDKGVTCKPPKSFGVSSTSDVIGYSNQTLRIYNNDKVSYNVYALQTSEKSTTITLSTEVLSDDTILRPQSEILFKLIQKCPQKVDLTSENYWTPIYVNIGFNEVSKENTELIEFLMIFTCDKSFRDLTFDWSLPILLIISTILIAFLAKYTRILSFRWKRNGQDFQGFEITFLVIGIYILLYASGATIVIATGFSNFIRYFFIVLACTIGTFAIFFVSAEMACLLKANSFVRKYNLIIASIISLLIGLPYYFFKPWYLSDIISLAFIFLIVKFFRLKNLKTAAALMIANVILDSTFALIIHYTQPESYNTTVLQYLNCPLELQLPLIRMQYDKNCAWISLFSQVIPGLFLSLAYRIDKSKRTFTYGLSGFLSLIISEGFWVLATVSVKHSIPQSLFTHPFLLGTLTINSLSRAELHSFYFGDFLIDQSYYRLRGESLQDCRKPLFLLNMDSIPEFKVQPTDL</sequence>
<dbReference type="PANTHER" id="PTHR12174">
    <property type="entry name" value="SIGNAL PEPTIDE PEPTIDASE"/>
    <property type="match status" value="1"/>
</dbReference>
<feature type="transmembrane region" description="Helical" evidence="3">
    <location>
        <begin position="244"/>
        <end position="266"/>
    </location>
</feature>
<feature type="transmembrane region" description="Helical" evidence="3">
    <location>
        <begin position="278"/>
        <end position="295"/>
    </location>
</feature>
<dbReference type="GO" id="GO:0006465">
    <property type="term" value="P:signal peptide processing"/>
    <property type="evidence" value="ECO:0007669"/>
    <property type="project" value="TreeGrafter"/>
</dbReference>
<proteinExistence type="predicted"/>
<protein>
    <submittedName>
        <fullName evidence="4">Uncharacterized protein</fullName>
    </submittedName>
</protein>
<dbReference type="GO" id="GO:0098553">
    <property type="term" value="C:lumenal side of endoplasmic reticulum membrane"/>
    <property type="evidence" value="ECO:0007669"/>
    <property type="project" value="TreeGrafter"/>
</dbReference>
<keyword evidence="3" id="KW-0472">Membrane</keyword>
<keyword evidence="5" id="KW-1185">Reference proteome</keyword>
<accession>A0A8S1N1J2</accession>
<comment type="subcellular location">
    <subcellularLocation>
        <location evidence="1">Endoplasmic reticulum membrane</location>
        <topology evidence="1">Multi-pass membrane protein</topology>
    </subcellularLocation>
</comment>
<dbReference type="GO" id="GO:0033619">
    <property type="term" value="P:membrane protein proteolysis"/>
    <property type="evidence" value="ECO:0007669"/>
    <property type="project" value="TreeGrafter"/>
</dbReference>